<dbReference type="NCBIfam" id="NF007214">
    <property type="entry name" value="PRK09636.1"/>
    <property type="match status" value="1"/>
</dbReference>
<dbReference type="InterPro" id="IPR032710">
    <property type="entry name" value="NTF2-like_dom_sf"/>
</dbReference>
<evidence type="ECO:0000313" key="4">
    <source>
        <dbReference type="EMBL" id="SFL70982.1"/>
    </source>
</evidence>
<dbReference type="InterPro" id="IPR007627">
    <property type="entry name" value="RNA_pol_sigma70_r2"/>
</dbReference>
<dbReference type="RefSeq" id="WP_091950440.1">
    <property type="nucleotide sequence ID" value="NZ_FOSV01000022.1"/>
</dbReference>
<dbReference type="PANTHER" id="PTHR30173:SF43">
    <property type="entry name" value="ECF RNA POLYMERASE SIGMA FACTOR SIGI-RELATED"/>
    <property type="match status" value="1"/>
</dbReference>
<keyword evidence="5" id="KW-1185">Reference proteome</keyword>
<dbReference type="Proteomes" id="UP000198804">
    <property type="component" value="Unassembled WGS sequence"/>
</dbReference>
<feature type="domain" description="RNA polymerase sigma-70 region 2" evidence="2">
    <location>
        <begin position="27"/>
        <end position="90"/>
    </location>
</feature>
<dbReference type="SUPFAM" id="SSF88946">
    <property type="entry name" value="Sigma2 domain of RNA polymerase sigma factors"/>
    <property type="match status" value="1"/>
</dbReference>
<dbReference type="InterPro" id="IPR052704">
    <property type="entry name" value="ECF_Sigma-70_Domain"/>
</dbReference>
<dbReference type="PANTHER" id="PTHR30173">
    <property type="entry name" value="SIGMA 19 FACTOR"/>
    <property type="match status" value="1"/>
</dbReference>
<dbReference type="InterPro" id="IPR013249">
    <property type="entry name" value="RNA_pol_sigma70_r4_t2"/>
</dbReference>
<dbReference type="InterPro" id="IPR014284">
    <property type="entry name" value="RNA_pol_sigma-70_dom"/>
</dbReference>
<dbReference type="EMBL" id="FOSV01000022">
    <property type="protein sequence ID" value="SFL70982.1"/>
    <property type="molecule type" value="Genomic_DNA"/>
</dbReference>
<dbReference type="Gene3D" id="1.10.1740.10">
    <property type="match status" value="1"/>
</dbReference>
<organism evidence="4 5">
    <name type="scientific">Methylorubrum salsuginis</name>
    <dbReference type="NCBI Taxonomy" id="414703"/>
    <lineage>
        <taxon>Bacteria</taxon>
        <taxon>Pseudomonadati</taxon>
        <taxon>Pseudomonadota</taxon>
        <taxon>Alphaproteobacteria</taxon>
        <taxon>Hyphomicrobiales</taxon>
        <taxon>Methylobacteriaceae</taxon>
        <taxon>Methylorubrum</taxon>
    </lineage>
</organism>
<dbReference type="InterPro" id="IPR013325">
    <property type="entry name" value="RNA_pol_sigma_r2"/>
</dbReference>
<dbReference type="STRING" id="414703.SAMN04488125_1223"/>
<reference evidence="5" key="1">
    <citation type="submission" date="2016-10" db="EMBL/GenBank/DDBJ databases">
        <authorList>
            <person name="Varghese N."/>
            <person name="Submissions S."/>
        </authorList>
    </citation>
    <scope>NUCLEOTIDE SEQUENCE [LARGE SCALE GENOMIC DNA]</scope>
    <source>
        <strain evidence="5">CGMCC 1.6474</strain>
    </source>
</reference>
<evidence type="ECO:0000259" key="2">
    <source>
        <dbReference type="Pfam" id="PF04542"/>
    </source>
</evidence>
<proteinExistence type="predicted"/>
<name>A0A1I4JWT8_9HYPH</name>
<dbReference type="SUPFAM" id="SSF88659">
    <property type="entry name" value="Sigma3 and sigma4 domains of RNA polymerase sigma factors"/>
    <property type="match status" value="1"/>
</dbReference>
<dbReference type="InterPro" id="IPR036388">
    <property type="entry name" value="WH-like_DNA-bd_sf"/>
</dbReference>
<dbReference type="Pfam" id="PF04542">
    <property type="entry name" value="Sigma70_r2"/>
    <property type="match status" value="1"/>
</dbReference>
<comment type="subunit">
    <text evidence="1">Interacts transiently with the RNA polymerase catalytic core formed by RpoA, RpoB, RpoC and RpoZ (2 alpha, 1 beta, 1 beta' and 1 omega subunit) to form the RNA polymerase holoenzyme that can initiate transcription.</text>
</comment>
<gene>
    <name evidence="4" type="ORF">SAMN04488125_1223</name>
</gene>
<dbReference type="InterPro" id="IPR013324">
    <property type="entry name" value="RNA_pol_sigma_r3/r4-like"/>
</dbReference>
<accession>A0A1I4JWT8</accession>
<dbReference type="Pfam" id="PF08281">
    <property type="entry name" value="Sigma70_r4_2"/>
    <property type="match status" value="1"/>
</dbReference>
<sequence length="317" mass="35421">MVIHIRSTGFVYEERPMSQAEIATATFESHRARLLRIAYRMLGSRSDAEDVVQNAWLRWVAVDQTMVSAPYPFLARIVTRLCLDEMKSARARRETYVGAWLPDPLVESEEDGLDKDDLTLTLMMALERLSPLERAAFLLHDVFGVPLGEVADALDREAAAVRQLAVRARRNVEAARPRFPVEREEGERIARAFFAASTSGDTAALRTLLAENAVLRSDGGGKVLAFINPITGLDRLLRMFEGVRRKWGQGWAQMLEPVWIDGLPGYVSRERGDVLQTTALAIENGRITAIYITRNPDKLRHVAQALAVAPDPTARTQ</sequence>
<evidence type="ECO:0000313" key="5">
    <source>
        <dbReference type="Proteomes" id="UP000198804"/>
    </source>
</evidence>
<dbReference type="GO" id="GO:0016987">
    <property type="term" value="F:sigma factor activity"/>
    <property type="evidence" value="ECO:0007669"/>
    <property type="project" value="InterPro"/>
</dbReference>
<dbReference type="Gene3D" id="3.10.450.50">
    <property type="match status" value="1"/>
</dbReference>
<dbReference type="SUPFAM" id="SSF54427">
    <property type="entry name" value="NTF2-like"/>
    <property type="match status" value="1"/>
</dbReference>
<dbReference type="AlphaFoldDB" id="A0A1I4JWT8"/>
<feature type="domain" description="RNA polymerase sigma factor 70 region 4 type 2" evidence="3">
    <location>
        <begin position="122"/>
        <end position="170"/>
    </location>
</feature>
<dbReference type="GO" id="GO:0003677">
    <property type="term" value="F:DNA binding"/>
    <property type="evidence" value="ECO:0007669"/>
    <property type="project" value="InterPro"/>
</dbReference>
<dbReference type="NCBIfam" id="TIGR02937">
    <property type="entry name" value="sigma70-ECF"/>
    <property type="match status" value="1"/>
</dbReference>
<dbReference type="GO" id="GO:0006352">
    <property type="term" value="P:DNA-templated transcription initiation"/>
    <property type="evidence" value="ECO:0007669"/>
    <property type="project" value="InterPro"/>
</dbReference>
<dbReference type="Gene3D" id="1.10.10.10">
    <property type="entry name" value="Winged helix-like DNA-binding domain superfamily/Winged helix DNA-binding domain"/>
    <property type="match status" value="1"/>
</dbReference>
<dbReference type="OrthoDB" id="9794372at2"/>
<evidence type="ECO:0000256" key="1">
    <source>
        <dbReference type="ARBA" id="ARBA00011344"/>
    </source>
</evidence>
<protein>
    <submittedName>
        <fullName evidence="4">RNA polymerase sigma-70 factor, ECF subfamily</fullName>
    </submittedName>
</protein>
<evidence type="ECO:0000259" key="3">
    <source>
        <dbReference type="Pfam" id="PF08281"/>
    </source>
</evidence>